<gene>
    <name evidence="6" type="ORF">B8W67_14585</name>
</gene>
<evidence type="ECO:0008006" key="8">
    <source>
        <dbReference type="Google" id="ProtNLM"/>
    </source>
</evidence>
<sequence length="609" mass="60775">MTNLAAARSGRPPVIRRCVLTLFDRRPPEVGIPGENPNLATDPGDPGVVLRGFVERIGDPVPLVAADGAAYSGEGLTAEALDAIAASVDHGAPVTVAIPAHWDPGAFSSLSAALAAKQRLSPDGATPPLVPDSIAALTALRTEPGMPSEGIVLLCDFGGSGTSITVADAARNLTPVGQTFRYTDFAGDLVDNAVLNHVLSLVPDAGDTAAVTSMARLREQCRVAKEQLSRATATTITTPMAPAAPVPLSRAELTALIDGPLAGFIEAVATTVQQSGIPPQRLAAIAAVGGGAQLPGIADQLSQRLRVPVITPAQPALSAAAGARILADQGGTAAAPAATTSPDAPTGLWTEPPAATGAAAAFGAAGATAMAPAASEFTGGTEATSAATSYVPGPPSESVGPELAWSQDAVGPSEPTPYTGDDYRFDASGYTESPPPPPPPPADPGYAPAPGLPWYRRPPVLFGGAVVLAVLAGGGLLYSLVSSDSGSTDPKPGVSTPVEPPAPVTVTVTGDDGLPTVSTIPPPPPSEEPAPTESTSSETPTTTTTEQTTTSEQTTTTAPTTTTTDAPTTTERTTSAQPTTTKAPTTSAEPPATSEAPPDSGGDESGGQS</sequence>
<dbReference type="Gene3D" id="3.90.640.10">
    <property type="entry name" value="Actin, Chain A, domain 4"/>
    <property type="match status" value="1"/>
</dbReference>
<feature type="transmembrane region" description="Helical" evidence="5">
    <location>
        <begin position="460"/>
        <end position="481"/>
    </location>
</feature>
<feature type="region of interest" description="Disordered" evidence="4">
    <location>
        <begin position="385"/>
        <end position="445"/>
    </location>
</feature>
<keyword evidence="5" id="KW-0812">Transmembrane</keyword>
<evidence type="ECO:0000256" key="4">
    <source>
        <dbReference type="SAM" id="MobiDB-lite"/>
    </source>
</evidence>
<evidence type="ECO:0000256" key="3">
    <source>
        <dbReference type="ARBA" id="ARBA00023186"/>
    </source>
</evidence>
<evidence type="ECO:0000313" key="6">
    <source>
        <dbReference type="EMBL" id="OSC32738.1"/>
    </source>
</evidence>
<evidence type="ECO:0000256" key="1">
    <source>
        <dbReference type="ARBA" id="ARBA00022741"/>
    </source>
</evidence>
<keyword evidence="5" id="KW-0472">Membrane</keyword>
<organism evidence="6 7">
    <name type="scientific">Mycolicibacillus koreensis</name>
    <dbReference type="NCBI Taxonomy" id="1069220"/>
    <lineage>
        <taxon>Bacteria</taxon>
        <taxon>Bacillati</taxon>
        <taxon>Actinomycetota</taxon>
        <taxon>Actinomycetes</taxon>
        <taxon>Mycobacteriales</taxon>
        <taxon>Mycobacteriaceae</taxon>
        <taxon>Mycolicibacillus</taxon>
    </lineage>
</organism>
<evidence type="ECO:0000256" key="2">
    <source>
        <dbReference type="ARBA" id="ARBA00022840"/>
    </source>
</evidence>
<feature type="compositionally biased region" description="Low complexity" evidence="4">
    <location>
        <begin position="504"/>
        <end position="519"/>
    </location>
</feature>
<dbReference type="Proteomes" id="UP000193577">
    <property type="component" value="Unassembled WGS sequence"/>
</dbReference>
<dbReference type="PANTHER" id="PTHR42749:SF1">
    <property type="entry name" value="CELL SHAPE-DETERMINING PROTEIN MREB"/>
    <property type="match status" value="1"/>
</dbReference>
<name>A0AA91SQU8_9MYCO</name>
<dbReference type="SUPFAM" id="SSF53067">
    <property type="entry name" value="Actin-like ATPase domain"/>
    <property type="match status" value="1"/>
</dbReference>
<proteinExistence type="predicted"/>
<keyword evidence="7" id="KW-1185">Reference proteome</keyword>
<dbReference type="Gene3D" id="3.30.420.40">
    <property type="match status" value="2"/>
</dbReference>
<accession>A0AA91SQU8</accession>
<evidence type="ECO:0000256" key="5">
    <source>
        <dbReference type="SAM" id="Phobius"/>
    </source>
</evidence>
<feature type="compositionally biased region" description="Pro residues" evidence="4">
    <location>
        <begin position="433"/>
        <end position="443"/>
    </location>
</feature>
<dbReference type="GO" id="GO:0005524">
    <property type="term" value="F:ATP binding"/>
    <property type="evidence" value="ECO:0007669"/>
    <property type="project" value="UniProtKB-KW"/>
</dbReference>
<keyword evidence="3" id="KW-0143">Chaperone</keyword>
<comment type="caution">
    <text evidence="6">The sequence shown here is derived from an EMBL/GenBank/DDBJ whole genome shotgun (WGS) entry which is preliminary data.</text>
</comment>
<dbReference type="InterPro" id="IPR013126">
    <property type="entry name" value="Hsp_70_fam"/>
</dbReference>
<keyword evidence="5" id="KW-1133">Transmembrane helix</keyword>
<keyword evidence="2" id="KW-0067">ATP-binding</keyword>
<reference evidence="6 7" key="1">
    <citation type="submission" date="2017-04" db="EMBL/GenBank/DDBJ databases">
        <title>The new phylogeny of genus Mycobacterium.</title>
        <authorList>
            <person name="Tortoli E."/>
            <person name="Trovato A."/>
            <person name="Cirillo D.M."/>
        </authorList>
    </citation>
    <scope>NUCLEOTIDE SEQUENCE [LARGE SCALE GENOMIC DNA]</scope>
    <source>
        <strain evidence="6 7">KCTC 19819</strain>
    </source>
</reference>
<dbReference type="EMBL" id="NCXO01000034">
    <property type="protein sequence ID" value="OSC32738.1"/>
    <property type="molecule type" value="Genomic_DNA"/>
</dbReference>
<feature type="compositionally biased region" description="Low complexity" evidence="4">
    <location>
        <begin position="529"/>
        <end position="598"/>
    </location>
</feature>
<dbReference type="PANTHER" id="PTHR42749">
    <property type="entry name" value="CELL SHAPE-DETERMINING PROTEIN MREB"/>
    <property type="match status" value="1"/>
</dbReference>
<feature type="region of interest" description="Disordered" evidence="4">
    <location>
        <begin position="333"/>
        <end position="353"/>
    </location>
</feature>
<dbReference type="Pfam" id="PF00012">
    <property type="entry name" value="HSP70"/>
    <property type="match status" value="1"/>
</dbReference>
<dbReference type="GO" id="GO:0140662">
    <property type="term" value="F:ATP-dependent protein folding chaperone"/>
    <property type="evidence" value="ECO:0007669"/>
    <property type="project" value="InterPro"/>
</dbReference>
<dbReference type="AlphaFoldDB" id="A0AA91SQU8"/>
<evidence type="ECO:0000313" key="7">
    <source>
        <dbReference type="Proteomes" id="UP000193577"/>
    </source>
</evidence>
<keyword evidence="1" id="KW-0547">Nucleotide-binding</keyword>
<protein>
    <recommendedName>
        <fullName evidence="8">Molecular chaperone</fullName>
    </recommendedName>
</protein>
<feature type="region of interest" description="Disordered" evidence="4">
    <location>
        <begin position="483"/>
        <end position="609"/>
    </location>
</feature>
<dbReference type="InterPro" id="IPR043129">
    <property type="entry name" value="ATPase_NBD"/>
</dbReference>